<dbReference type="GO" id="GO:0031071">
    <property type="term" value="F:cysteine desulfurase activity"/>
    <property type="evidence" value="ECO:0007669"/>
    <property type="project" value="UniProtKB-EC"/>
</dbReference>
<evidence type="ECO:0000256" key="8">
    <source>
        <dbReference type="ARBA" id="ARBA00023014"/>
    </source>
</evidence>
<evidence type="ECO:0000256" key="5">
    <source>
        <dbReference type="ARBA" id="ARBA00022723"/>
    </source>
</evidence>
<evidence type="ECO:0000256" key="7">
    <source>
        <dbReference type="ARBA" id="ARBA00023004"/>
    </source>
</evidence>
<evidence type="ECO:0000256" key="1">
    <source>
        <dbReference type="ARBA" id="ARBA00001933"/>
    </source>
</evidence>
<dbReference type="PANTHER" id="PTHR11601">
    <property type="entry name" value="CYSTEINE DESULFURYLASE FAMILY MEMBER"/>
    <property type="match status" value="1"/>
</dbReference>
<accession>A0A6I4W0X5</accession>
<dbReference type="FunFam" id="3.40.640.10:FF:000084">
    <property type="entry name" value="IscS-like cysteine desulfurase"/>
    <property type="match status" value="1"/>
</dbReference>
<dbReference type="InterPro" id="IPR015424">
    <property type="entry name" value="PyrdxlP-dep_Trfase"/>
</dbReference>
<dbReference type="EMBL" id="WUUL01000007">
    <property type="protein sequence ID" value="MXQ54344.1"/>
    <property type="molecule type" value="Genomic_DNA"/>
</dbReference>
<sequence length="378" mass="41153">MLIYLDNAATTPLDQTVRDAMLPYLEGSYGNPSSIHAFGRQTRAAIDHARSQVADAIGANPSQIVFTSGGTEADNLALIGVMHAQPVEKKHLITSQVEHHAILDACKYLERFGYEVTYLPVNQQGLVQLEDIRAAIRPDTALISILHGNNEIGTIQPIEQIGHLAHEHSILFHVDAVQSFGLEPFDVSALPVDLVTLSSHKIYGPKGAGALYIRDSVKLLPRALGGAQERRKRAGTENILGIVGFGKAAELVGKHHIARREHLVQLKQTFIEDLRSRSLDIVINGHVDNSLAHIVNISFLGIDTETLLIQLDMEGIAASSGSACTSGTLSVSHVLKAMHLPDSVTNSAIRFSFGKDNTVEEIKAATEKIEKVVRRLYR</sequence>
<dbReference type="SUPFAM" id="SSF53383">
    <property type="entry name" value="PLP-dependent transferases"/>
    <property type="match status" value="1"/>
</dbReference>
<evidence type="ECO:0000313" key="12">
    <source>
        <dbReference type="EMBL" id="MXQ54344.1"/>
    </source>
</evidence>
<dbReference type="PANTHER" id="PTHR11601:SF34">
    <property type="entry name" value="CYSTEINE DESULFURASE"/>
    <property type="match status" value="1"/>
</dbReference>
<organism evidence="12 13">
    <name type="scientific">Shimazuella alba</name>
    <dbReference type="NCBI Taxonomy" id="2690964"/>
    <lineage>
        <taxon>Bacteria</taxon>
        <taxon>Bacillati</taxon>
        <taxon>Bacillota</taxon>
        <taxon>Bacilli</taxon>
        <taxon>Bacillales</taxon>
        <taxon>Thermoactinomycetaceae</taxon>
        <taxon>Shimazuella</taxon>
    </lineage>
</organism>
<keyword evidence="12" id="KW-0032">Aminotransferase</keyword>
<comment type="cofactor">
    <cofactor evidence="1 10">
        <name>pyridoxal 5'-phosphate</name>
        <dbReference type="ChEBI" id="CHEBI:597326"/>
    </cofactor>
</comment>
<dbReference type="Proteomes" id="UP000430692">
    <property type="component" value="Unassembled WGS sequence"/>
</dbReference>
<evidence type="ECO:0000256" key="4">
    <source>
        <dbReference type="ARBA" id="ARBA00022679"/>
    </source>
</evidence>
<keyword evidence="13" id="KW-1185">Reference proteome</keyword>
<evidence type="ECO:0000256" key="2">
    <source>
        <dbReference type="ARBA" id="ARBA00006490"/>
    </source>
</evidence>
<dbReference type="InterPro" id="IPR015421">
    <property type="entry name" value="PyrdxlP-dep_Trfase_major"/>
</dbReference>
<protein>
    <recommendedName>
        <fullName evidence="3">cysteine desulfurase</fullName>
        <ecNumber evidence="3">2.8.1.7</ecNumber>
    </recommendedName>
</protein>
<dbReference type="RefSeq" id="WP_160801702.1">
    <property type="nucleotide sequence ID" value="NZ_WUUL01000007.1"/>
</dbReference>
<proteinExistence type="inferred from homology"/>
<feature type="domain" description="Aminotransferase class V" evidence="11">
    <location>
        <begin position="3"/>
        <end position="364"/>
    </location>
</feature>
<dbReference type="Gene3D" id="3.40.640.10">
    <property type="entry name" value="Type I PLP-dependent aspartate aminotransferase-like (Major domain)"/>
    <property type="match status" value="1"/>
</dbReference>
<comment type="similarity">
    <text evidence="2">Belongs to the class-V pyridoxal-phosphate-dependent aminotransferase family. NifS/IscS subfamily.</text>
</comment>
<gene>
    <name evidence="12" type="ORF">GSM42_11600</name>
</gene>
<reference evidence="12 13" key="1">
    <citation type="submission" date="2019-12" db="EMBL/GenBank/DDBJ databases">
        <title>Whole-genome analyses of novel actinobacteria.</title>
        <authorList>
            <person name="Sahin N."/>
            <person name="Saygin H."/>
        </authorList>
    </citation>
    <scope>NUCLEOTIDE SEQUENCE [LARGE SCALE GENOMIC DNA]</scope>
    <source>
        <strain evidence="12 13">KC615</strain>
    </source>
</reference>
<comment type="caution">
    <text evidence="12">The sequence shown here is derived from an EMBL/GenBank/DDBJ whole genome shotgun (WGS) entry which is preliminary data.</text>
</comment>
<evidence type="ECO:0000256" key="6">
    <source>
        <dbReference type="ARBA" id="ARBA00022898"/>
    </source>
</evidence>
<dbReference type="PROSITE" id="PS00595">
    <property type="entry name" value="AA_TRANSFER_CLASS_5"/>
    <property type="match status" value="1"/>
</dbReference>
<evidence type="ECO:0000256" key="9">
    <source>
        <dbReference type="ARBA" id="ARBA00050776"/>
    </source>
</evidence>
<dbReference type="GO" id="GO:0051536">
    <property type="term" value="F:iron-sulfur cluster binding"/>
    <property type="evidence" value="ECO:0007669"/>
    <property type="project" value="UniProtKB-KW"/>
</dbReference>
<evidence type="ECO:0000259" key="11">
    <source>
        <dbReference type="Pfam" id="PF00266"/>
    </source>
</evidence>
<keyword evidence="8" id="KW-0411">Iron-sulfur</keyword>
<dbReference type="InterPro" id="IPR000192">
    <property type="entry name" value="Aminotrans_V_dom"/>
</dbReference>
<evidence type="ECO:0000313" key="13">
    <source>
        <dbReference type="Proteomes" id="UP000430692"/>
    </source>
</evidence>
<keyword evidence="5" id="KW-0479">Metal-binding</keyword>
<dbReference type="GO" id="GO:0046872">
    <property type="term" value="F:metal ion binding"/>
    <property type="evidence" value="ECO:0007669"/>
    <property type="project" value="UniProtKB-KW"/>
</dbReference>
<keyword evidence="7" id="KW-0408">Iron</keyword>
<keyword evidence="6" id="KW-0663">Pyridoxal phosphate</keyword>
<name>A0A6I4W0X5_9BACL</name>
<evidence type="ECO:0000256" key="3">
    <source>
        <dbReference type="ARBA" id="ARBA00012239"/>
    </source>
</evidence>
<dbReference type="Gene3D" id="1.10.260.50">
    <property type="match status" value="1"/>
</dbReference>
<dbReference type="InterPro" id="IPR016454">
    <property type="entry name" value="Cysteine_dSase"/>
</dbReference>
<dbReference type="AlphaFoldDB" id="A0A6I4W0X5"/>
<comment type="catalytic activity">
    <reaction evidence="9">
        <text>(sulfur carrier)-H + L-cysteine = (sulfur carrier)-SH + L-alanine</text>
        <dbReference type="Rhea" id="RHEA:43892"/>
        <dbReference type="Rhea" id="RHEA-COMP:14737"/>
        <dbReference type="Rhea" id="RHEA-COMP:14739"/>
        <dbReference type="ChEBI" id="CHEBI:29917"/>
        <dbReference type="ChEBI" id="CHEBI:35235"/>
        <dbReference type="ChEBI" id="CHEBI:57972"/>
        <dbReference type="ChEBI" id="CHEBI:64428"/>
        <dbReference type="EC" id="2.8.1.7"/>
    </reaction>
</comment>
<dbReference type="NCBIfam" id="NF002806">
    <property type="entry name" value="PRK02948.1"/>
    <property type="match status" value="1"/>
</dbReference>
<keyword evidence="4 12" id="KW-0808">Transferase</keyword>
<evidence type="ECO:0000256" key="10">
    <source>
        <dbReference type="RuleBase" id="RU004504"/>
    </source>
</evidence>
<dbReference type="GO" id="GO:0008483">
    <property type="term" value="F:transaminase activity"/>
    <property type="evidence" value="ECO:0007669"/>
    <property type="project" value="UniProtKB-KW"/>
</dbReference>
<dbReference type="InterPro" id="IPR015422">
    <property type="entry name" value="PyrdxlP-dep_Trfase_small"/>
</dbReference>
<dbReference type="EC" id="2.8.1.7" evidence="3"/>
<dbReference type="InterPro" id="IPR020578">
    <property type="entry name" value="Aminotrans_V_PyrdxlP_BS"/>
</dbReference>
<dbReference type="PIRSF" id="PIRSF005572">
    <property type="entry name" value="NifS"/>
    <property type="match status" value="1"/>
</dbReference>
<dbReference type="Pfam" id="PF00266">
    <property type="entry name" value="Aminotran_5"/>
    <property type="match status" value="1"/>
</dbReference>
<dbReference type="Gene3D" id="3.90.1150.10">
    <property type="entry name" value="Aspartate Aminotransferase, domain 1"/>
    <property type="match status" value="1"/>
</dbReference>